<dbReference type="SMART" id="SM00987">
    <property type="entry name" value="UreE_C"/>
    <property type="match status" value="1"/>
</dbReference>
<dbReference type="Gene3D" id="3.40.470.10">
    <property type="entry name" value="Uracil-DNA glycosylase-like domain"/>
    <property type="match status" value="1"/>
</dbReference>
<dbReference type="InterPro" id="IPR036895">
    <property type="entry name" value="Uracil-DNA_glycosylase-like_sf"/>
</dbReference>
<dbReference type="EMBL" id="PGGC01000093">
    <property type="protein sequence ID" value="PJG58771.1"/>
    <property type="molecule type" value="Genomic_DNA"/>
</dbReference>
<name>A0A2H9U433_9GAMM</name>
<dbReference type="CDD" id="cd10033">
    <property type="entry name" value="UDG_like"/>
    <property type="match status" value="1"/>
</dbReference>
<dbReference type="InterPro" id="IPR005122">
    <property type="entry name" value="Uracil-DNA_glycosylase-like"/>
</dbReference>
<evidence type="ECO:0000313" key="3">
    <source>
        <dbReference type="Proteomes" id="UP000235861"/>
    </source>
</evidence>
<evidence type="ECO:0000259" key="1">
    <source>
        <dbReference type="SMART" id="SM00986"/>
    </source>
</evidence>
<dbReference type="InterPro" id="IPR047124">
    <property type="entry name" value="HI_0220.2"/>
</dbReference>
<evidence type="ECO:0000313" key="2">
    <source>
        <dbReference type="EMBL" id="PJG58771.1"/>
    </source>
</evidence>
<dbReference type="Pfam" id="PF03167">
    <property type="entry name" value="UDG"/>
    <property type="match status" value="1"/>
</dbReference>
<keyword evidence="3" id="KW-1185">Reference proteome</keyword>
<organism evidence="2 3">
    <name type="scientific">Aeromonas cavernicola</name>
    <dbReference type="NCBI Taxonomy" id="1006623"/>
    <lineage>
        <taxon>Bacteria</taxon>
        <taxon>Pseudomonadati</taxon>
        <taxon>Pseudomonadota</taxon>
        <taxon>Gammaproteobacteria</taxon>
        <taxon>Aeromonadales</taxon>
        <taxon>Aeromonadaceae</taxon>
        <taxon>Aeromonas</taxon>
    </lineage>
</organism>
<dbReference type="AlphaFoldDB" id="A0A2H9U433"/>
<reference evidence="2 3" key="1">
    <citation type="submission" date="2017-11" db="EMBL/GenBank/DDBJ databases">
        <title>Draft genome sequence of environmental isolate Aeromonas cavernicola sp. nov. MDC 2508.</title>
        <authorList>
            <person name="Colston S.M."/>
            <person name="Navarro A."/>
            <person name="Martinez-Murcia A.J."/>
            <person name="Graf J."/>
        </authorList>
    </citation>
    <scope>NUCLEOTIDE SEQUENCE [LARGE SCALE GENOMIC DNA]</scope>
    <source>
        <strain evidence="2 3">MDC 2508</strain>
    </source>
</reference>
<protein>
    <submittedName>
        <fullName evidence="2">IclR family transcriptional regulator</fullName>
    </submittedName>
</protein>
<accession>A0A2H9U433</accession>
<dbReference type="PANTHER" id="PTHR42160:SF1">
    <property type="entry name" value="URACIL-DNA GLYCOSYLASE SUPERFAMILY PROTEIN"/>
    <property type="match status" value="1"/>
</dbReference>
<dbReference type="Proteomes" id="UP000235861">
    <property type="component" value="Unassembled WGS sequence"/>
</dbReference>
<proteinExistence type="predicted"/>
<gene>
    <name evidence="2" type="ORF">CUC53_10690</name>
</gene>
<dbReference type="PANTHER" id="PTHR42160">
    <property type="entry name" value="URACIL-DNA GLYCOSYLASE SUPERFAMILY PROTEIN"/>
    <property type="match status" value="1"/>
</dbReference>
<dbReference type="SMART" id="SM00986">
    <property type="entry name" value="UDG"/>
    <property type="match status" value="1"/>
</dbReference>
<feature type="domain" description="Uracil-DNA glycosylase-like" evidence="1">
    <location>
        <begin position="28"/>
        <end position="185"/>
    </location>
</feature>
<dbReference type="RefSeq" id="WP_100294150.1">
    <property type="nucleotide sequence ID" value="NZ_PGGC01000093.1"/>
</dbReference>
<dbReference type="SUPFAM" id="SSF52141">
    <property type="entry name" value="Uracil-DNA glycosylase-like"/>
    <property type="match status" value="1"/>
</dbReference>
<dbReference type="OrthoDB" id="9789139at2"/>
<comment type="caution">
    <text evidence="2">The sequence shown here is derived from an EMBL/GenBank/DDBJ whole genome shotgun (WGS) entry which is preliminary data.</text>
</comment>
<sequence>MNRLDCLFAQIRACRLCEANLPLGPRPIIRGSESARLLIIGQAPGTRVHASGIPWDDPSGERLRRWLGVDSDTFYDSSRIAIMPMGLCYPGRGKSGDLPPRLECASTWHNRVLMLLPKIELTLLIGQYAQAYYLRAAAKKSLTETVRYWADYGPSWLPLPHPSPRNTLWLNKNPWFAQDVVPALQQRVALLLAKP</sequence>